<dbReference type="PROSITE" id="PS51733">
    <property type="entry name" value="BPL_LPL_CATALYTIC"/>
    <property type="match status" value="1"/>
</dbReference>
<gene>
    <name evidence="2" type="ORF">KCTCHS21_57800</name>
</gene>
<protein>
    <recommendedName>
        <fullName evidence="1">BPL/LPL catalytic domain-containing protein</fullName>
    </recommendedName>
</protein>
<name>A0A3T1DDZ9_9BACL</name>
<feature type="domain" description="BPL/LPL catalytic" evidence="1">
    <location>
        <begin position="45"/>
        <end position="230"/>
    </location>
</feature>
<dbReference type="InterPro" id="IPR004143">
    <property type="entry name" value="BPL_LPL_catalytic"/>
</dbReference>
<dbReference type="GO" id="GO:0140096">
    <property type="term" value="F:catalytic activity, acting on a protein"/>
    <property type="evidence" value="ECO:0007669"/>
    <property type="project" value="UniProtKB-ARBA"/>
</dbReference>
<dbReference type="EMBL" id="AP019400">
    <property type="protein sequence ID" value="BBI36381.1"/>
    <property type="molecule type" value="Genomic_DNA"/>
</dbReference>
<dbReference type="RefSeq" id="WP_130615814.1">
    <property type="nucleotide sequence ID" value="NZ_AP019400.1"/>
</dbReference>
<dbReference type="AlphaFoldDB" id="A0A3T1DDZ9"/>
<proteinExistence type="predicted"/>
<organism evidence="2 3">
    <name type="scientific">Cohnella abietis</name>
    <dbReference type="NCBI Taxonomy" id="2507935"/>
    <lineage>
        <taxon>Bacteria</taxon>
        <taxon>Bacillati</taxon>
        <taxon>Bacillota</taxon>
        <taxon>Bacilli</taxon>
        <taxon>Bacillales</taxon>
        <taxon>Paenibacillaceae</taxon>
        <taxon>Cohnella</taxon>
    </lineage>
</organism>
<dbReference type="PANTHER" id="PTHR43679:SF2">
    <property type="entry name" value="OCTANOYL-[GCVH]:PROTEIN N-OCTANOYLTRANSFERASE"/>
    <property type="match status" value="1"/>
</dbReference>
<dbReference type="InterPro" id="IPR050664">
    <property type="entry name" value="Octanoyltrans_LipM/LipL"/>
</dbReference>
<evidence type="ECO:0000259" key="1">
    <source>
        <dbReference type="PROSITE" id="PS51733"/>
    </source>
</evidence>
<dbReference type="SUPFAM" id="SSF55681">
    <property type="entry name" value="Class II aaRS and biotin synthetases"/>
    <property type="match status" value="1"/>
</dbReference>
<dbReference type="Pfam" id="PF21948">
    <property type="entry name" value="LplA-B_cat"/>
    <property type="match status" value="1"/>
</dbReference>
<keyword evidence="3" id="KW-1185">Reference proteome</keyword>
<dbReference type="InterPro" id="IPR045864">
    <property type="entry name" value="aa-tRNA-synth_II/BPL/LPL"/>
</dbReference>
<dbReference type="OrthoDB" id="2080934at2"/>
<dbReference type="GO" id="GO:0009249">
    <property type="term" value="P:protein lipoylation"/>
    <property type="evidence" value="ECO:0007669"/>
    <property type="project" value="UniProtKB-ARBA"/>
</dbReference>
<evidence type="ECO:0000313" key="3">
    <source>
        <dbReference type="Proteomes" id="UP000289856"/>
    </source>
</evidence>
<sequence>MNDNDMESEMAWTKDMLLLDRTEDLTGDSSYSFALDELLCRQAGEGGPAVCHLWRHPRAFVMGTKDSRLPRAADAVRWLEHSGYDVLVRHSGGAAVPLDTGVINLSLIMPISATFAQGFRNDFDRMYAFIRQSLASLGCNIHKGEVEGSYCPGDYDLHIDGFKFCGIAQRRQVRSMIVQAFVLVEGSGVERAELVKAFYERAGVGAEPGAYPLIKPTTMSSLQERSVVGNDGVLIFKNAVIETLHELQANQWWPPSENLLSIPQPAIIQDMGNKLRQRYPVPR</sequence>
<evidence type="ECO:0000313" key="2">
    <source>
        <dbReference type="EMBL" id="BBI36381.1"/>
    </source>
</evidence>
<dbReference type="PANTHER" id="PTHR43679">
    <property type="entry name" value="OCTANOYLTRANSFERASE LIPM-RELATED"/>
    <property type="match status" value="1"/>
</dbReference>
<dbReference type="Gene3D" id="3.30.930.10">
    <property type="entry name" value="Bira Bifunctional Protein, Domain 2"/>
    <property type="match status" value="1"/>
</dbReference>
<dbReference type="KEGG" id="cohn:KCTCHS21_57800"/>
<dbReference type="GO" id="GO:0016740">
    <property type="term" value="F:transferase activity"/>
    <property type="evidence" value="ECO:0007669"/>
    <property type="project" value="UniProtKB-ARBA"/>
</dbReference>
<dbReference type="Proteomes" id="UP000289856">
    <property type="component" value="Chromosome"/>
</dbReference>
<accession>A0A3T1DDZ9</accession>
<reference evidence="2 3" key="1">
    <citation type="submission" date="2019-01" db="EMBL/GenBank/DDBJ databases">
        <title>Complete genome sequence of Cohnella hallensis HS21 isolated from Korean fir (Abies koreana) rhizospheric soil.</title>
        <authorList>
            <person name="Jiang L."/>
            <person name="Kang S.W."/>
            <person name="Kim S."/>
            <person name="Jung J."/>
            <person name="Kim C.Y."/>
            <person name="Kim D.H."/>
            <person name="Kim S.W."/>
            <person name="Lee J."/>
        </authorList>
    </citation>
    <scope>NUCLEOTIDE SEQUENCE [LARGE SCALE GENOMIC DNA]</scope>
    <source>
        <strain evidence="2 3">HS21</strain>
    </source>
</reference>